<gene>
    <name evidence="1" type="ORF">CARN5_2613</name>
</gene>
<sequence length="44" mass="4906">MLSECRIFCLSGRFPVGNYVGFIFFLEVHHGRSEFLAVIAVSGV</sequence>
<dbReference type="AlphaFoldDB" id="E6Q9S5"/>
<proteinExistence type="predicted"/>
<organism evidence="1">
    <name type="scientific">mine drainage metagenome</name>
    <dbReference type="NCBI Taxonomy" id="410659"/>
    <lineage>
        <taxon>unclassified sequences</taxon>
        <taxon>metagenomes</taxon>
        <taxon>ecological metagenomes</taxon>
    </lineage>
</organism>
<evidence type="ECO:0000313" key="1">
    <source>
        <dbReference type="EMBL" id="CBI03951.1"/>
    </source>
</evidence>
<name>E6Q9S5_9ZZZZ</name>
<reference evidence="1" key="1">
    <citation type="submission" date="2009-10" db="EMBL/GenBank/DDBJ databases">
        <title>Diversity of trophic interactions inside an arsenic-rich microbial ecosystem.</title>
        <authorList>
            <person name="Bertin P.N."/>
            <person name="Heinrich-Salmeron A."/>
            <person name="Pelletier E."/>
            <person name="Goulhen-Chollet F."/>
            <person name="Arsene-Ploetze F."/>
            <person name="Gallien S."/>
            <person name="Calteau A."/>
            <person name="Vallenet D."/>
            <person name="Casiot C."/>
            <person name="Chane-Woon-Ming B."/>
            <person name="Giloteaux L."/>
            <person name="Barakat M."/>
            <person name="Bonnefoy V."/>
            <person name="Bruneel O."/>
            <person name="Chandler M."/>
            <person name="Cleiss J."/>
            <person name="Duran R."/>
            <person name="Elbaz-Poulichet F."/>
            <person name="Fonknechten N."/>
            <person name="Lauga B."/>
            <person name="Mornico D."/>
            <person name="Ortet P."/>
            <person name="Schaeffer C."/>
            <person name="Siguier P."/>
            <person name="Alexander Thil Smith A."/>
            <person name="Van Dorsselaer A."/>
            <person name="Weissenbach J."/>
            <person name="Medigue C."/>
            <person name="Le Paslier D."/>
        </authorList>
    </citation>
    <scope>NUCLEOTIDE SEQUENCE</scope>
</reference>
<accession>E6Q9S5</accession>
<comment type="caution">
    <text evidence="1">The sequence shown here is derived from an EMBL/GenBank/DDBJ whole genome shotgun (WGS) entry which is preliminary data.</text>
</comment>
<dbReference type="EMBL" id="CABP01000035">
    <property type="protein sequence ID" value="CBI03951.1"/>
    <property type="molecule type" value="Genomic_DNA"/>
</dbReference>
<protein>
    <submittedName>
        <fullName evidence="1">Uncharacterized protein</fullName>
    </submittedName>
</protein>